<reference evidence="24 25" key="1">
    <citation type="submission" date="2018-03" db="EMBL/GenBank/DDBJ databases">
        <title>Draft genome sequence of Rohu Carp (Labeo rohita).</title>
        <authorList>
            <person name="Das P."/>
            <person name="Kushwaha B."/>
            <person name="Joshi C.G."/>
            <person name="Kumar D."/>
            <person name="Nagpure N.S."/>
            <person name="Sahoo L."/>
            <person name="Das S.P."/>
            <person name="Bit A."/>
            <person name="Patnaik S."/>
            <person name="Meher P.K."/>
            <person name="Jayasankar P."/>
            <person name="Koringa P.G."/>
            <person name="Patel N.V."/>
            <person name="Hinsu A.T."/>
            <person name="Kumar R."/>
            <person name="Pandey M."/>
            <person name="Agarwal S."/>
            <person name="Srivastava S."/>
            <person name="Singh M."/>
            <person name="Iquebal M.A."/>
            <person name="Jaiswal S."/>
            <person name="Angadi U.B."/>
            <person name="Kumar N."/>
            <person name="Raza M."/>
            <person name="Shah T.M."/>
            <person name="Rai A."/>
            <person name="Jena J.K."/>
        </authorList>
    </citation>
    <scope>NUCLEOTIDE SEQUENCE [LARGE SCALE GENOMIC DNA]</scope>
    <source>
        <strain evidence="24">DASCIFA01</strain>
        <tissue evidence="24">Testis</tissue>
    </source>
</reference>
<protein>
    <recommendedName>
        <fullName evidence="20">Acidic mammalian chitinase</fullName>
        <ecNumber evidence="5">3.2.1.14</ecNumber>
    </recommendedName>
</protein>
<name>A0A498NA84_LABRO</name>
<dbReference type="PANTHER" id="PTHR11177">
    <property type="entry name" value="CHITINASE"/>
    <property type="match status" value="1"/>
</dbReference>
<keyword evidence="14" id="KW-1015">Disulfide bond</keyword>
<evidence type="ECO:0000313" key="24">
    <source>
        <dbReference type="EMBL" id="RXN26045.1"/>
    </source>
</evidence>
<dbReference type="InterPro" id="IPR002557">
    <property type="entry name" value="Chitin-bd_dom"/>
</dbReference>
<dbReference type="PROSITE" id="PS51910">
    <property type="entry name" value="GH18_2"/>
    <property type="match status" value="3"/>
</dbReference>
<evidence type="ECO:0000256" key="3">
    <source>
        <dbReference type="ARBA" id="ARBA00004613"/>
    </source>
</evidence>
<comment type="similarity">
    <text evidence="4">Belongs to the glycosyl hydrolase 18 family. Chitinase class II subfamily.</text>
</comment>
<evidence type="ECO:0000256" key="20">
    <source>
        <dbReference type="ARBA" id="ARBA00072739"/>
    </source>
</evidence>
<keyword evidence="9" id="KW-0053">Apoptosis</keyword>
<dbReference type="GO" id="GO:0000272">
    <property type="term" value="P:polysaccharide catabolic process"/>
    <property type="evidence" value="ECO:0007669"/>
    <property type="project" value="UniProtKB-KW"/>
</dbReference>
<dbReference type="GO" id="GO:0005576">
    <property type="term" value="C:extracellular region"/>
    <property type="evidence" value="ECO:0007669"/>
    <property type="project" value="UniProtKB-SubCell"/>
</dbReference>
<dbReference type="SMART" id="SM00494">
    <property type="entry name" value="ChtBD2"/>
    <property type="match status" value="1"/>
</dbReference>
<feature type="region of interest" description="Disordered" evidence="21">
    <location>
        <begin position="1023"/>
        <end position="1043"/>
    </location>
</feature>
<evidence type="ECO:0000256" key="1">
    <source>
        <dbReference type="ARBA" id="ARBA00000822"/>
    </source>
</evidence>
<dbReference type="FunFam" id="3.20.20.80:FF:000439">
    <property type="entry name" value="Chitinase, acidic.3"/>
    <property type="match status" value="1"/>
</dbReference>
<keyword evidence="13" id="KW-0146">Chitin degradation</keyword>
<dbReference type="FunFam" id="3.20.20.80:FF:000007">
    <property type="entry name" value="Acidic mammalian chitinase"/>
    <property type="match status" value="2"/>
</dbReference>
<dbReference type="PROSITE" id="PS01095">
    <property type="entry name" value="GH18_1"/>
    <property type="match status" value="3"/>
</dbReference>
<dbReference type="SUPFAM" id="SSF51445">
    <property type="entry name" value="(Trans)glycosidases"/>
    <property type="match status" value="3"/>
</dbReference>
<keyword evidence="7" id="KW-0964">Secreted</keyword>
<evidence type="ECO:0000256" key="16">
    <source>
        <dbReference type="ARBA" id="ARBA00023277"/>
    </source>
</evidence>
<evidence type="ECO:0000313" key="25">
    <source>
        <dbReference type="Proteomes" id="UP000290572"/>
    </source>
</evidence>
<dbReference type="PANTHER" id="PTHR11177:SF248">
    <property type="entry name" value="CHITOTRIOSIDASE-1"/>
    <property type="match status" value="1"/>
</dbReference>
<feature type="domain" description="GH18" evidence="23">
    <location>
        <begin position="1"/>
        <end position="251"/>
    </location>
</feature>
<dbReference type="Gene3D" id="3.20.20.80">
    <property type="entry name" value="Glycosidases"/>
    <property type="match status" value="5"/>
</dbReference>
<keyword evidence="6" id="KW-0963">Cytoplasm</keyword>
<evidence type="ECO:0000256" key="2">
    <source>
        <dbReference type="ARBA" id="ARBA00004496"/>
    </source>
</evidence>
<dbReference type="GO" id="GO:0006954">
    <property type="term" value="P:inflammatory response"/>
    <property type="evidence" value="ECO:0007669"/>
    <property type="project" value="UniProtKB-KW"/>
</dbReference>
<dbReference type="GO" id="GO:0006915">
    <property type="term" value="P:apoptotic process"/>
    <property type="evidence" value="ECO:0007669"/>
    <property type="project" value="UniProtKB-KW"/>
</dbReference>
<dbReference type="FunFam" id="3.20.20.80:FF:000081">
    <property type="entry name" value="Chitinase 1"/>
    <property type="match status" value="1"/>
</dbReference>
<keyword evidence="25" id="KW-1185">Reference proteome</keyword>
<dbReference type="SUPFAM" id="SSF54556">
    <property type="entry name" value="Chitinase insertion domain"/>
    <property type="match status" value="3"/>
</dbReference>
<keyword evidence="18" id="KW-0624">Polysaccharide degradation</keyword>
<evidence type="ECO:0000256" key="8">
    <source>
        <dbReference type="ARBA" id="ARBA00022669"/>
    </source>
</evidence>
<evidence type="ECO:0000256" key="5">
    <source>
        <dbReference type="ARBA" id="ARBA00012729"/>
    </source>
</evidence>
<dbReference type="InterPro" id="IPR001223">
    <property type="entry name" value="Glyco_hydro18_cat"/>
</dbReference>
<evidence type="ECO:0000256" key="7">
    <source>
        <dbReference type="ARBA" id="ARBA00022525"/>
    </source>
</evidence>
<sequence length="1096" mass="122220">MFIQSSIRFLRKYGFDGLDLDWEYPGSRGSPPEDKHRFTLLCKELLEAYEAESVATGRPRLMLTAAVAAGKGTIDAGYEIAEIAKYLDFINVMTYDFHGSWESVTGHNSPLYRGSGDTGDLIYFNTDFAMRYWRDQGAPVEKLRMGFATYGRTFRLSSAASGVGAPASGPGPAGTTVQWIDDQKVPYATKGQDWVGFDNKESFQTKVNYLKENKFGGAFVWALDLDDFTGQFCGQDKYPLIGHLRTLLNNGWASQLACYFTSWSQYRPDGGKNPDLKTLLSVGGWDFGTAQFTTMVSTSENRQTFIQSSIRFLRKHGFDGLDLDWEYPGSRGSPPEDKQRFTLLCKELFEAYQTESVATGRPRLMLTAAVAGKRTADAGYEIAEIAKYLDFIDVMTYNYHGSWESVTGHNSPLYRGSGDTGVKIYSNTDSAMRYWRDQGAPVEKLRMGFATYGRTFHLSSAASGVGSSASGPGSAGKYTRDAGFWSYYEVLPQPKHMHLHRTTVQWIDDQKVPYATKGQDWVGFDNKESFQTKLREVRLEVYVNGALHSVERYWASDDQNVQLEFEMTDAIYDLCKASKKVDVRLKVITDSRVSMSFCRPGEKTDMEVEGYGGAVCEVKDLQLKMNETDCISGLKSPTLVSEDLSDPAGPSVEVTDEQGGLDAAENSPTGWASQLTCYFTNWSQYRPDGGKYLPKNVDPHLCTHLNYAFSIINNANELSTFEWNDETLYESFNGLKKKNPNLKTLLAVGGWNFGTAQFTTMVSTSENRKTFIQSSIRFLRKYGFDGLDLDWEYPGSRGSPPEDKQRFTLLCKELLEAYEAESVATGRPRLMLTAAVAAGKGTIDAGYEIAEVAKYLDFINVMTYDFHGSWESVTGHNSPLYRGSGDTGDLIYFNTDFAMRYWRDQGAPVEKLRMGFATYGRTFHLSSAASGVGSSASGPGPAGTTVQWIDDQKVPYATKGQDWVGFDNKESFQTKVNYLKENKFGGAFVWALDLDDFTGQFCGQDKYPLIGHLRTLLNIDIPPVPPNTTHEPGKTTTTASHPAPPEFCVGKTDGLYPNPDDRTTFIQCSHGKPYLQHCVDGTVYNPDCFCCDWPKK</sequence>
<evidence type="ECO:0000256" key="6">
    <source>
        <dbReference type="ARBA" id="ARBA00022490"/>
    </source>
</evidence>
<dbReference type="FunFam" id="2.170.140.10:FF:000001">
    <property type="entry name" value="Acidic mammalian chitinase"/>
    <property type="match status" value="1"/>
</dbReference>
<dbReference type="SUPFAM" id="SSF57625">
    <property type="entry name" value="Invertebrate chitin-binding proteins"/>
    <property type="match status" value="1"/>
</dbReference>
<feature type="domain" description="GH18" evidence="23">
    <location>
        <begin position="673"/>
        <end position="1020"/>
    </location>
</feature>
<keyword evidence="8" id="KW-0147">Chitin-binding</keyword>
<evidence type="ECO:0000256" key="19">
    <source>
        <dbReference type="ARBA" id="ARBA00062006"/>
    </source>
</evidence>
<dbReference type="EMBL" id="QBIY01012243">
    <property type="protein sequence ID" value="RXN26045.1"/>
    <property type="molecule type" value="Genomic_DNA"/>
</dbReference>
<organism evidence="24 25">
    <name type="scientific">Labeo rohita</name>
    <name type="common">Indian major carp</name>
    <name type="synonym">Cyprinus rohita</name>
    <dbReference type="NCBI Taxonomy" id="84645"/>
    <lineage>
        <taxon>Eukaryota</taxon>
        <taxon>Metazoa</taxon>
        <taxon>Chordata</taxon>
        <taxon>Craniata</taxon>
        <taxon>Vertebrata</taxon>
        <taxon>Euteleostomi</taxon>
        <taxon>Actinopterygii</taxon>
        <taxon>Neopterygii</taxon>
        <taxon>Teleostei</taxon>
        <taxon>Ostariophysi</taxon>
        <taxon>Cypriniformes</taxon>
        <taxon>Cyprinidae</taxon>
        <taxon>Labeoninae</taxon>
        <taxon>Labeonini</taxon>
        <taxon>Labeo</taxon>
    </lineage>
</organism>
<feature type="compositionally biased region" description="Polar residues" evidence="21">
    <location>
        <begin position="1027"/>
        <end position="1040"/>
    </location>
</feature>
<evidence type="ECO:0000256" key="13">
    <source>
        <dbReference type="ARBA" id="ARBA00023024"/>
    </source>
</evidence>
<evidence type="ECO:0000256" key="9">
    <source>
        <dbReference type="ARBA" id="ARBA00022703"/>
    </source>
</evidence>
<dbReference type="InterPro" id="IPR001579">
    <property type="entry name" value="Glyco_hydro_18_chit_AS"/>
</dbReference>
<evidence type="ECO:0000256" key="17">
    <source>
        <dbReference type="ARBA" id="ARBA00023295"/>
    </source>
</evidence>
<dbReference type="GO" id="GO:0002376">
    <property type="term" value="P:immune system process"/>
    <property type="evidence" value="ECO:0007669"/>
    <property type="project" value="UniProtKB-KW"/>
</dbReference>
<keyword evidence="15" id="KW-0395">Inflammatory response</keyword>
<keyword evidence="17" id="KW-0326">Glycosidase</keyword>
<comment type="caution">
    <text evidence="24">The sequence shown here is derived from an EMBL/GenBank/DDBJ whole genome shotgun (WGS) entry which is preliminary data.</text>
</comment>
<dbReference type="CDD" id="cd02872">
    <property type="entry name" value="GH18_chitolectin_chitotriosidase"/>
    <property type="match status" value="1"/>
</dbReference>
<evidence type="ECO:0000256" key="10">
    <source>
        <dbReference type="ARBA" id="ARBA00022729"/>
    </source>
</evidence>
<evidence type="ECO:0000256" key="12">
    <source>
        <dbReference type="ARBA" id="ARBA00022859"/>
    </source>
</evidence>
<dbReference type="GO" id="GO:0008843">
    <property type="term" value="F:endochitinase activity"/>
    <property type="evidence" value="ECO:0007669"/>
    <property type="project" value="UniProtKB-EC"/>
</dbReference>
<dbReference type="GO" id="GO:0006032">
    <property type="term" value="P:chitin catabolic process"/>
    <property type="evidence" value="ECO:0007669"/>
    <property type="project" value="UniProtKB-KW"/>
</dbReference>
<dbReference type="InterPro" id="IPR029070">
    <property type="entry name" value="Chitinase_insertion_sf"/>
</dbReference>
<dbReference type="AlphaFoldDB" id="A0A498NA84"/>
<dbReference type="InterPro" id="IPR017853">
    <property type="entry name" value="GH"/>
</dbReference>
<gene>
    <name evidence="24" type="ORF">ROHU_020979</name>
</gene>
<feature type="domain" description="GH18" evidence="23">
    <location>
        <begin position="272"/>
        <end position="578"/>
    </location>
</feature>
<dbReference type="PROSITE" id="PS50940">
    <property type="entry name" value="CHIT_BIND_II"/>
    <property type="match status" value="1"/>
</dbReference>
<keyword evidence="16" id="KW-0119">Carbohydrate metabolism</keyword>
<evidence type="ECO:0000256" key="14">
    <source>
        <dbReference type="ARBA" id="ARBA00023157"/>
    </source>
</evidence>
<feature type="domain" description="Chitin-binding type-2" evidence="22">
    <location>
        <begin position="1045"/>
        <end position="1096"/>
    </location>
</feature>
<keyword evidence="12" id="KW-0391">Immunity</keyword>
<dbReference type="InterPro" id="IPR036508">
    <property type="entry name" value="Chitin-bd_dom_sf"/>
</dbReference>
<dbReference type="Pfam" id="PF01607">
    <property type="entry name" value="CBM_14"/>
    <property type="match status" value="1"/>
</dbReference>
<keyword evidence="10" id="KW-0732">Signal</keyword>
<keyword evidence="11" id="KW-0378">Hydrolase</keyword>
<accession>A0A498NA84</accession>
<evidence type="ECO:0000256" key="4">
    <source>
        <dbReference type="ARBA" id="ARBA00009121"/>
    </source>
</evidence>
<dbReference type="Gene3D" id="3.10.50.10">
    <property type="match status" value="1"/>
</dbReference>
<dbReference type="GO" id="GO:0008061">
    <property type="term" value="F:chitin binding"/>
    <property type="evidence" value="ECO:0007669"/>
    <property type="project" value="UniProtKB-KW"/>
</dbReference>
<evidence type="ECO:0000256" key="15">
    <source>
        <dbReference type="ARBA" id="ARBA00023198"/>
    </source>
</evidence>
<dbReference type="InterPro" id="IPR011583">
    <property type="entry name" value="Chitinase_II/V-like_cat"/>
</dbReference>
<dbReference type="GO" id="GO:0005737">
    <property type="term" value="C:cytoplasm"/>
    <property type="evidence" value="ECO:0007669"/>
    <property type="project" value="UniProtKB-SubCell"/>
</dbReference>
<comment type="catalytic activity">
    <reaction evidence="1">
        <text>Random endo-hydrolysis of N-acetyl-beta-D-glucosaminide (1-&gt;4)-beta-linkages in chitin and chitodextrins.</text>
        <dbReference type="EC" id="3.2.1.14"/>
    </reaction>
</comment>
<evidence type="ECO:0000256" key="11">
    <source>
        <dbReference type="ARBA" id="ARBA00022801"/>
    </source>
</evidence>
<dbReference type="InterPro" id="IPR050314">
    <property type="entry name" value="Glycosyl_Hydrlase_18"/>
</dbReference>
<proteinExistence type="inferred from homology"/>
<dbReference type="Pfam" id="PF00704">
    <property type="entry name" value="Glyco_hydro_18"/>
    <property type="match status" value="3"/>
</dbReference>
<evidence type="ECO:0000256" key="21">
    <source>
        <dbReference type="SAM" id="MobiDB-lite"/>
    </source>
</evidence>
<evidence type="ECO:0000259" key="22">
    <source>
        <dbReference type="PROSITE" id="PS50940"/>
    </source>
</evidence>
<dbReference type="EC" id="3.2.1.14" evidence="5"/>
<dbReference type="STRING" id="84645.A0A498NA84"/>
<dbReference type="Proteomes" id="UP000290572">
    <property type="component" value="Unassembled WGS sequence"/>
</dbReference>
<evidence type="ECO:0000256" key="18">
    <source>
        <dbReference type="ARBA" id="ARBA00023326"/>
    </source>
</evidence>
<evidence type="ECO:0000259" key="23">
    <source>
        <dbReference type="PROSITE" id="PS51910"/>
    </source>
</evidence>
<dbReference type="FunFam" id="3.10.50.10:FF:000001">
    <property type="entry name" value="Chitinase 3-like 1"/>
    <property type="match status" value="1"/>
</dbReference>
<comment type="subunit">
    <text evidence="19">Interacts with EGFR.</text>
</comment>
<dbReference type="SMART" id="SM00636">
    <property type="entry name" value="Glyco_18"/>
    <property type="match status" value="3"/>
</dbReference>
<comment type="subcellular location">
    <subcellularLocation>
        <location evidence="2">Cytoplasm</location>
    </subcellularLocation>
    <subcellularLocation>
        <location evidence="3">Secreted</location>
    </subcellularLocation>
</comment>